<dbReference type="EMBL" id="KQ485363">
    <property type="protein sequence ID" value="KYP32279.1"/>
    <property type="molecule type" value="Genomic_DNA"/>
</dbReference>
<dbReference type="PANTHER" id="PTHR31286:SF171">
    <property type="entry name" value="CCHC-TYPE DOMAIN-CONTAINING PROTEIN"/>
    <property type="match status" value="1"/>
</dbReference>
<evidence type="ECO:0000313" key="2">
    <source>
        <dbReference type="EMBL" id="KYP32279.1"/>
    </source>
</evidence>
<feature type="region of interest" description="Disordered" evidence="1">
    <location>
        <begin position="179"/>
        <end position="220"/>
    </location>
</feature>
<evidence type="ECO:0000313" key="3">
    <source>
        <dbReference type="Proteomes" id="UP000075243"/>
    </source>
</evidence>
<reference evidence="2" key="1">
    <citation type="journal article" date="2012" name="Nat. Biotechnol.">
        <title>Draft genome sequence of pigeonpea (Cajanus cajan), an orphan legume crop of resource-poor farmers.</title>
        <authorList>
            <person name="Varshney R.K."/>
            <person name="Chen W."/>
            <person name="Li Y."/>
            <person name="Bharti A.K."/>
            <person name="Saxena R.K."/>
            <person name="Schlueter J.A."/>
            <person name="Donoghue M.T."/>
            <person name="Azam S."/>
            <person name="Fan G."/>
            <person name="Whaley A.M."/>
            <person name="Farmer A.D."/>
            <person name="Sheridan J."/>
            <person name="Iwata A."/>
            <person name="Tuteja R."/>
            <person name="Penmetsa R.V."/>
            <person name="Wu W."/>
            <person name="Upadhyaya H.D."/>
            <person name="Yang S.P."/>
            <person name="Shah T."/>
            <person name="Saxena K.B."/>
            <person name="Michael T."/>
            <person name="McCombie W.R."/>
            <person name="Yang B."/>
            <person name="Zhang G."/>
            <person name="Yang H."/>
            <person name="Wang J."/>
            <person name="Spillane C."/>
            <person name="Cook D.R."/>
            <person name="May G.D."/>
            <person name="Xu X."/>
            <person name="Jackson S.A."/>
        </authorList>
    </citation>
    <scope>NUCLEOTIDE SEQUENCE [LARGE SCALE GENOMIC DNA]</scope>
</reference>
<dbReference type="OMA" id="PAMKESQ"/>
<protein>
    <submittedName>
        <fullName evidence="2">Uncharacterized protein</fullName>
    </submittedName>
</protein>
<dbReference type="InterPro" id="IPR040256">
    <property type="entry name" value="At4g02000-like"/>
</dbReference>
<organism evidence="2 3">
    <name type="scientific">Cajanus cajan</name>
    <name type="common">Pigeon pea</name>
    <name type="synonym">Cajanus indicus</name>
    <dbReference type="NCBI Taxonomy" id="3821"/>
    <lineage>
        <taxon>Eukaryota</taxon>
        <taxon>Viridiplantae</taxon>
        <taxon>Streptophyta</taxon>
        <taxon>Embryophyta</taxon>
        <taxon>Tracheophyta</taxon>
        <taxon>Spermatophyta</taxon>
        <taxon>Magnoliopsida</taxon>
        <taxon>eudicotyledons</taxon>
        <taxon>Gunneridae</taxon>
        <taxon>Pentapetalae</taxon>
        <taxon>rosids</taxon>
        <taxon>fabids</taxon>
        <taxon>Fabales</taxon>
        <taxon>Fabaceae</taxon>
        <taxon>Papilionoideae</taxon>
        <taxon>50 kb inversion clade</taxon>
        <taxon>NPAAA clade</taxon>
        <taxon>indigoferoid/millettioid clade</taxon>
        <taxon>Phaseoleae</taxon>
        <taxon>Cajanus</taxon>
    </lineage>
</organism>
<evidence type="ECO:0000256" key="1">
    <source>
        <dbReference type="SAM" id="MobiDB-lite"/>
    </source>
</evidence>
<feature type="compositionally biased region" description="Basic residues" evidence="1">
    <location>
        <begin position="200"/>
        <end position="212"/>
    </location>
</feature>
<dbReference type="Proteomes" id="UP000075243">
    <property type="component" value="Unassembled WGS sequence"/>
</dbReference>
<dbReference type="AlphaFoldDB" id="A0A151QPP9"/>
<gene>
    <name evidence="2" type="ORF">KK1_047081</name>
</gene>
<name>A0A151QPP9_CAJCA</name>
<sequence length="252" mass="28532">MEINTDKVINGGPWMIFDHYLTVRPWSLDFSALEDHIEKTIIWVRFSNLNMMFYNESVLLMLASAIGKPLRVDNTTINMFRGYFARVCVEIDLSQPVVGKFSLNGKWHNVEYEGLHMLCSTCGCYGHITQNFHTKTHPAMKESQVVVLPHDHGKETLHESMSRVTPISEQENIMLHESRVESSTKSDSSNIEPHGEWLVVKRKNRKSGHKSNGKSSKDLSQIFSFQVGGNKGKDVAAKVGPKLVETCLENPD</sequence>
<dbReference type="Gramene" id="C.cajan_44534.t">
    <property type="protein sequence ID" value="C.cajan_44534.t.cds1"/>
    <property type="gene ID" value="C.cajan_44534"/>
</dbReference>
<proteinExistence type="predicted"/>
<dbReference type="OrthoDB" id="1399756at2759"/>
<keyword evidence="3" id="KW-1185">Reference proteome</keyword>
<dbReference type="PANTHER" id="PTHR31286">
    <property type="entry name" value="GLYCINE-RICH CELL WALL STRUCTURAL PROTEIN 1.8-LIKE"/>
    <property type="match status" value="1"/>
</dbReference>
<accession>A0A151QPP9</accession>